<gene>
    <name evidence="1" type="ORF">ASPZODRAFT_17333</name>
</gene>
<reference evidence="2" key="1">
    <citation type="journal article" date="2017" name="Genome Biol.">
        <title>Comparative genomics reveals high biological diversity and specific adaptations in the industrially and medically important fungal genus Aspergillus.</title>
        <authorList>
            <person name="de Vries R.P."/>
            <person name="Riley R."/>
            <person name="Wiebenga A."/>
            <person name="Aguilar-Osorio G."/>
            <person name="Amillis S."/>
            <person name="Uchima C.A."/>
            <person name="Anderluh G."/>
            <person name="Asadollahi M."/>
            <person name="Askin M."/>
            <person name="Barry K."/>
            <person name="Battaglia E."/>
            <person name="Bayram O."/>
            <person name="Benocci T."/>
            <person name="Braus-Stromeyer S.A."/>
            <person name="Caldana C."/>
            <person name="Canovas D."/>
            <person name="Cerqueira G.C."/>
            <person name="Chen F."/>
            <person name="Chen W."/>
            <person name="Choi C."/>
            <person name="Clum A."/>
            <person name="Dos Santos R.A."/>
            <person name="Damasio A.R."/>
            <person name="Diallinas G."/>
            <person name="Emri T."/>
            <person name="Fekete E."/>
            <person name="Flipphi M."/>
            <person name="Freyberg S."/>
            <person name="Gallo A."/>
            <person name="Gournas C."/>
            <person name="Habgood R."/>
            <person name="Hainaut M."/>
            <person name="Harispe M.L."/>
            <person name="Henrissat B."/>
            <person name="Hilden K.S."/>
            <person name="Hope R."/>
            <person name="Hossain A."/>
            <person name="Karabika E."/>
            <person name="Karaffa L."/>
            <person name="Karanyi Z."/>
            <person name="Krasevec N."/>
            <person name="Kuo A."/>
            <person name="Kusch H."/>
            <person name="LaButti K."/>
            <person name="Lagendijk E.L."/>
            <person name="Lapidus A."/>
            <person name="Levasseur A."/>
            <person name="Lindquist E."/>
            <person name="Lipzen A."/>
            <person name="Logrieco A.F."/>
            <person name="MacCabe A."/>
            <person name="Maekelae M.R."/>
            <person name="Malavazi I."/>
            <person name="Melin P."/>
            <person name="Meyer V."/>
            <person name="Mielnichuk N."/>
            <person name="Miskei M."/>
            <person name="Molnar A.P."/>
            <person name="Mule G."/>
            <person name="Ngan C.Y."/>
            <person name="Orejas M."/>
            <person name="Orosz E."/>
            <person name="Ouedraogo J.P."/>
            <person name="Overkamp K.M."/>
            <person name="Park H.-S."/>
            <person name="Perrone G."/>
            <person name="Piumi F."/>
            <person name="Punt P.J."/>
            <person name="Ram A.F."/>
            <person name="Ramon A."/>
            <person name="Rauscher S."/>
            <person name="Record E."/>
            <person name="Riano-Pachon D.M."/>
            <person name="Robert V."/>
            <person name="Roehrig J."/>
            <person name="Ruller R."/>
            <person name="Salamov A."/>
            <person name="Salih N.S."/>
            <person name="Samson R.A."/>
            <person name="Sandor E."/>
            <person name="Sanguinetti M."/>
            <person name="Schuetze T."/>
            <person name="Sepcic K."/>
            <person name="Shelest E."/>
            <person name="Sherlock G."/>
            <person name="Sophianopoulou V."/>
            <person name="Squina F.M."/>
            <person name="Sun H."/>
            <person name="Susca A."/>
            <person name="Todd R.B."/>
            <person name="Tsang A."/>
            <person name="Unkles S.E."/>
            <person name="van de Wiele N."/>
            <person name="van Rossen-Uffink D."/>
            <person name="Oliveira J.V."/>
            <person name="Vesth T.C."/>
            <person name="Visser J."/>
            <person name="Yu J.-H."/>
            <person name="Zhou M."/>
            <person name="Andersen M.R."/>
            <person name="Archer D.B."/>
            <person name="Baker S.E."/>
            <person name="Benoit I."/>
            <person name="Brakhage A.A."/>
            <person name="Braus G.H."/>
            <person name="Fischer R."/>
            <person name="Frisvad J.C."/>
            <person name="Goldman G.H."/>
            <person name="Houbraken J."/>
            <person name="Oakley B."/>
            <person name="Pocsi I."/>
            <person name="Scazzocchio C."/>
            <person name="Seiboth B."/>
            <person name="vanKuyk P.A."/>
            <person name="Wortman J."/>
            <person name="Dyer P.S."/>
            <person name="Grigoriev I.V."/>
        </authorList>
    </citation>
    <scope>NUCLEOTIDE SEQUENCE [LARGE SCALE GENOMIC DNA]</scope>
    <source>
        <strain evidence="2">CBS 506.65</strain>
    </source>
</reference>
<dbReference type="GO" id="GO:0016747">
    <property type="term" value="F:acyltransferase activity, transferring groups other than amino-acyl groups"/>
    <property type="evidence" value="ECO:0007669"/>
    <property type="project" value="TreeGrafter"/>
</dbReference>
<keyword evidence="2" id="KW-1185">Reference proteome</keyword>
<dbReference type="SUPFAM" id="SSF53474">
    <property type="entry name" value="alpha/beta-Hydrolases"/>
    <property type="match status" value="1"/>
</dbReference>
<organism evidence="1 2">
    <name type="scientific">Penicilliopsis zonata CBS 506.65</name>
    <dbReference type="NCBI Taxonomy" id="1073090"/>
    <lineage>
        <taxon>Eukaryota</taxon>
        <taxon>Fungi</taxon>
        <taxon>Dikarya</taxon>
        <taxon>Ascomycota</taxon>
        <taxon>Pezizomycotina</taxon>
        <taxon>Eurotiomycetes</taxon>
        <taxon>Eurotiomycetidae</taxon>
        <taxon>Eurotiales</taxon>
        <taxon>Aspergillaceae</taxon>
        <taxon>Penicilliopsis</taxon>
    </lineage>
</organism>
<proteinExistence type="predicted"/>
<dbReference type="OrthoDB" id="5286829at2759"/>
<protein>
    <recommendedName>
        <fullName evidence="3">Esterase</fullName>
    </recommendedName>
</protein>
<dbReference type="GeneID" id="34613464"/>
<evidence type="ECO:0008006" key="3">
    <source>
        <dbReference type="Google" id="ProtNLM"/>
    </source>
</evidence>
<accession>A0A1L9SFA8</accession>
<evidence type="ECO:0000313" key="1">
    <source>
        <dbReference type="EMBL" id="OJJ45900.1"/>
    </source>
</evidence>
<dbReference type="InterPro" id="IPR029058">
    <property type="entry name" value="AB_hydrolase_fold"/>
</dbReference>
<dbReference type="PANTHER" id="PTHR48098">
    <property type="entry name" value="ENTEROCHELIN ESTERASE-RELATED"/>
    <property type="match status" value="1"/>
</dbReference>
<dbReference type="AlphaFoldDB" id="A0A1L9SFA8"/>
<dbReference type="EMBL" id="KV878344">
    <property type="protein sequence ID" value="OJJ45900.1"/>
    <property type="molecule type" value="Genomic_DNA"/>
</dbReference>
<dbReference type="Proteomes" id="UP000184188">
    <property type="component" value="Unassembled WGS sequence"/>
</dbReference>
<dbReference type="VEuPathDB" id="FungiDB:ASPZODRAFT_17333"/>
<name>A0A1L9SFA8_9EURO</name>
<evidence type="ECO:0000313" key="2">
    <source>
        <dbReference type="Proteomes" id="UP000184188"/>
    </source>
</evidence>
<dbReference type="Gene3D" id="3.40.50.1820">
    <property type="entry name" value="alpha/beta hydrolase"/>
    <property type="match status" value="1"/>
</dbReference>
<dbReference type="PANTHER" id="PTHR48098:SF1">
    <property type="entry name" value="DIACYLGLYCEROL ACYLTRANSFERASE_MYCOLYLTRANSFERASE AG85A"/>
    <property type="match status" value="1"/>
</dbReference>
<dbReference type="Pfam" id="PF00756">
    <property type="entry name" value="Esterase"/>
    <property type="match status" value="1"/>
</dbReference>
<dbReference type="RefSeq" id="XP_022580410.1">
    <property type="nucleotide sequence ID" value="XM_022727000.1"/>
</dbReference>
<sequence length="284" mass="31810">MPPYLPTTEELDAMNNEWVEPNTTAYEGMTYALYDQPVRGEDKQGSYWYSLPEGYETDTAKRYPVLVWLHGGMSRGSQAATAVKMYREAMAKGTMPPTILVAPQGLPVGWYINSIDHKFPVEDVLIKDLLPHLDATFRTNGKRGIEGFSMGGYGAAHLGIRYNSLFRGVSSIAPAVLPSLANEPKERVWDTFRGDQSYYDKEHPLFLLREKSEELRTATIRVRLLSGGDDTRLTEAIAKMSAVMNELGVVHYRKDIAGAGHEYDQILEGLADDAFTFWNDAFAN</sequence>
<dbReference type="InterPro" id="IPR050583">
    <property type="entry name" value="Mycobacterial_A85_antigen"/>
</dbReference>
<dbReference type="InterPro" id="IPR000801">
    <property type="entry name" value="Esterase-like"/>
</dbReference>